<dbReference type="GeneID" id="20090588"/>
<dbReference type="RefSeq" id="XP_008879310.1">
    <property type="nucleotide sequence ID" value="XM_008881088.1"/>
</dbReference>
<organism evidence="4">
    <name type="scientific">Aphanomyces invadans</name>
    <dbReference type="NCBI Taxonomy" id="157072"/>
    <lineage>
        <taxon>Eukaryota</taxon>
        <taxon>Sar</taxon>
        <taxon>Stramenopiles</taxon>
        <taxon>Oomycota</taxon>
        <taxon>Saprolegniomycetes</taxon>
        <taxon>Saprolegniales</taxon>
        <taxon>Verrucalvaceae</taxon>
        <taxon>Aphanomyces</taxon>
    </lineage>
</organism>
<gene>
    <name evidence="4" type="ORF">H310_13538</name>
</gene>
<dbReference type="InterPro" id="IPR029058">
    <property type="entry name" value="AB_hydrolase_fold"/>
</dbReference>
<dbReference type="STRING" id="157072.A0A024TFA4"/>
<dbReference type="PANTHER" id="PTHR48081">
    <property type="entry name" value="AB HYDROLASE SUPERFAMILY PROTEIN C4A8.06C"/>
    <property type="match status" value="1"/>
</dbReference>
<reference evidence="4" key="1">
    <citation type="submission" date="2013-12" db="EMBL/GenBank/DDBJ databases">
        <title>The Genome Sequence of Aphanomyces invadans NJM9701.</title>
        <authorList>
            <consortium name="The Broad Institute Genomics Platform"/>
            <person name="Russ C."/>
            <person name="Tyler B."/>
            <person name="van West P."/>
            <person name="Dieguez-Uribeondo J."/>
            <person name="Young S.K."/>
            <person name="Zeng Q."/>
            <person name="Gargeya S."/>
            <person name="Fitzgerald M."/>
            <person name="Abouelleil A."/>
            <person name="Alvarado L."/>
            <person name="Chapman S.B."/>
            <person name="Gainer-Dewar J."/>
            <person name="Goldberg J."/>
            <person name="Griggs A."/>
            <person name="Gujja S."/>
            <person name="Hansen M."/>
            <person name="Howarth C."/>
            <person name="Imamovic A."/>
            <person name="Ireland A."/>
            <person name="Larimer J."/>
            <person name="McCowan C."/>
            <person name="Murphy C."/>
            <person name="Pearson M."/>
            <person name="Poon T.W."/>
            <person name="Priest M."/>
            <person name="Roberts A."/>
            <person name="Saif S."/>
            <person name="Shea T."/>
            <person name="Sykes S."/>
            <person name="Wortman J."/>
            <person name="Nusbaum C."/>
            <person name="Birren B."/>
        </authorList>
    </citation>
    <scope>NUCLEOTIDE SEQUENCE [LARGE SCALE GENOMIC DNA]</scope>
    <source>
        <strain evidence="4">NJM9701</strain>
    </source>
</reference>
<dbReference type="PROSITE" id="PS01173">
    <property type="entry name" value="LIPASE_GDXG_HIS"/>
    <property type="match status" value="1"/>
</dbReference>
<evidence type="ECO:0000259" key="3">
    <source>
        <dbReference type="Pfam" id="PF07859"/>
    </source>
</evidence>
<dbReference type="InterPro" id="IPR013094">
    <property type="entry name" value="AB_hydrolase_3"/>
</dbReference>
<dbReference type="EMBL" id="KI914004">
    <property type="protein sequence ID" value="ETV92012.1"/>
    <property type="molecule type" value="Genomic_DNA"/>
</dbReference>
<keyword evidence="2" id="KW-0378">Hydrolase</keyword>
<protein>
    <recommendedName>
        <fullName evidence="3">Alpha/beta hydrolase fold-3 domain-containing protein</fullName>
    </recommendedName>
</protein>
<dbReference type="GO" id="GO:0016787">
    <property type="term" value="F:hydrolase activity"/>
    <property type="evidence" value="ECO:0007669"/>
    <property type="project" value="UniProtKB-KW"/>
</dbReference>
<dbReference type="eggNOG" id="ENOG502RDZA">
    <property type="taxonomic scope" value="Eukaryota"/>
</dbReference>
<dbReference type="AlphaFoldDB" id="A0A024TFA4"/>
<dbReference type="OrthoDB" id="66669at2759"/>
<evidence type="ECO:0000256" key="1">
    <source>
        <dbReference type="ARBA" id="ARBA00010515"/>
    </source>
</evidence>
<dbReference type="Pfam" id="PF07859">
    <property type="entry name" value="Abhydrolase_3"/>
    <property type="match status" value="1"/>
</dbReference>
<sequence>MAGAAADELTVRRPLSFARCLAKLLALAVTTPIRRLLGYKPPVDGWTIQHEIAVAFLRYSLVTDNASARRNESRLIYIANLQLKTQLVPMEAPGFRGVWYGGPTNDADATILYLHGGGYALCDSATYALANHAIQVTASTTSGKHVRVLGLEYSLAPEAKFPTQMNEALAAYSYLANDSNKPIVLMGDSAGGHLVLQLLLALKTPEWSHLRKPQASVAVSPWCQMNLSPLPISYTTNSATDYVQLINIRHYNNDLLPDNVSVTNPSLNPLNGDFRGTGPVLVHYGGKEVFASEIEQLVEVLQRQDVDVTVVKEPLAPHITPMLPSFFGAMAVKGQQTIGKYIGQHVNS</sequence>
<name>A0A024TFA4_9STRA</name>
<dbReference type="SUPFAM" id="SSF53474">
    <property type="entry name" value="alpha/beta-Hydrolases"/>
    <property type="match status" value="1"/>
</dbReference>
<evidence type="ECO:0000313" key="4">
    <source>
        <dbReference type="EMBL" id="ETV92012.1"/>
    </source>
</evidence>
<dbReference type="PANTHER" id="PTHR48081:SF8">
    <property type="entry name" value="ALPHA_BETA HYDROLASE FOLD-3 DOMAIN-CONTAINING PROTEIN-RELATED"/>
    <property type="match status" value="1"/>
</dbReference>
<dbReference type="InterPro" id="IPR002168">
    <property type="entry name" value="Lipase_GDXG_HIS_AS"/>
</dbReference>
<dbReference type="Gene3D" id="3.40.50.1820">
    <property type="entry name" value="alpha/beta hydrolase"/>
    <property type="match status" value="1"/>
</dbReference>
<dbReference type="VEuPathDB" id="FungiDB:H310_13538"/>
<dbReference type="InterPro" id="IPR050300">
    <property type="entry name" value="GDXG_lipolytic_enzyme"/>
</dbReference>
<comment type="similarity">
    <text evidence="1">Belongs to the 'GDXG' lipolytic enzyme family.</text>
</comment>
<feature type="domain" description="Alpha/beta hydrolase fold-3" evidence="3">
    <location>
        <begin position="111"/>
        <end position="318"/>
    </location>
</feature>
<dbReference type="RefSeq" id="XP_008879309.1">
    <property type="nucleotide sequence ID" value="XM_008881087.1"/>
</dbReference>
<proteinExistence type="inferred from homology"/>
<accession>A0A024TFA4</accession>
<dbReference type="EMBL" id="KI914004">
    <property type="protein sequence ID" value="ETV92013.1"/>
    <property type="molecule type" value="Genomic_DNA"/>
</dbReference>
<evidence type="ECO:0000256" key="2">
    <source>
        <dbReference type="ARBA" id="ARBA00022801"/>
    </source>
</evidence>